<dbReference type="PANTHER" id="PTHR45641">
    <property type="entry name" value="TETRATRICOPEPTIDE REPEAT PROTEIN (AFU_ORTHOLOGUE AFUA_6G03870)"/>
    <property type="match status" value="1"/>
</dbReference>
<proteinExistence type="predicted"/>
<sequence length="267" mass="29334">MTPILRLPILTGLCIMLSGCVYFSTDRQISYGLNHYEMGLPGHAIPPLITAAQSLEKENPPDPRLVDVLIALGNMAQQDKRNDLAADFFSRALKAAEALQPVDTRRLRNALVNTGLFKQRLGQPAEALPLLQRAADISRTDDQPILHAIDLDNLAQAHSSLGQFQTAIGLHQEALDIALRTTDGQYLARTRGTILHNLGDAYAKLGREQDAEACFRQAIATLSTGGREVEAWRIERARKRYAELLRKAGRDREAQALEAGTGAPRTP</sequence>
<protein>
    <submittedName>
        <fullName evidence="3">Tetratricopeptide repeat protein</fullName>
    </submittedName>
</protein>
<dbReference type="Pfam" id="PF07719">
    <property type="entry name" value="TPR_2"/>
    <property type="match status" value="1"/>
</dbReference>
<dbReference type="RefSeq" id="WP_169145332.1">
    <property type="nucleotide sequence ID" value="NZ_JABBGA010000005.1"/>
</dbReference>
<evidence type="ECO:0000256" key="2">
    <source>
        <dbReference type="ARBA" id="ARBA00022803"/>
    </source>
</evidence>
<dbReference type="Proteomes" id="UP000580043">
    <property type="component" value="Unassembled WGS sequence"/>
</dbReference>
<comment type="caution">
    <text evidence="3">The sequence shown here is derived from an EMBL/GenBank/DDBJ whole genome shotgun (WGS) entry which is preliminary data.</text>
</comment>
<reference evidence="3 4" key="1">
    <citation type="submission" date="2020-04" db="EMBL/GenBank/DDBJ databases">
        <title>Zoogloea sp. G-4-1-14 isolated from soil.</title>
        <authorList>
            <person name="Dahal R.H."/>
        </authorList>
    </citation>
    <scope>NUCLEOTIDE SEQUENCE [LARGE SCALE GENOMIC DNA]</scope>
    <source>
        <strain evidence="3 4">G-4-1-14</strain>
    </source>
</reference>
<organism evidence="3 4">
    <name type="scientific">Zoogloea dura</name>
    <dbReference type="NCBI Taxonomy" id="2728840"/>
    <lineage>
        <taxon>Bacteria</taxon>
        <taxon>Pseudomonadati</taxon>
        <taxon>Pseudomonadota</taxon>
        <taxon>Betaproteobacteria</taxon>
        <taxon>Rhodocyclales</taxon>
        <taxon>Zoogloeaceae</taxon>
        <taxon>Zoogloea</taxon>
    </lineage>
</organism>
<dbReference type="EMBL" id="JABBGA010000005">
    <property type="protein sequence ID" value="NML25684.1"/>
    <property type="molecule type" value="Genomic_DNA"/>
</dbReference>
<dbReference type="InterPro" id="IPR019734">
    <property type="entry name" value="TPR_rpt"/>
</dbReference>
<gene>
    <name evidence="3" type="ORF">HHL15_08005</name>
</gene>
<dbReference type="InterPro" id="IPR011990">
    <property type="entry name" value="TPR-like_helical_dom_sf"/>
</dbReference>
<dbReference type="SMART" id="SM00028">
    <property type="entry name" value="TPR"/>
    <property type="match status" value="4"/>
</dbReference>
<evidence type="ECO:0000256" key="1">
    <source>
        <dbReference type="ARBA" id="ARBA00022737"/>
    </source>
</evidence>
<keyword evidence="4" id="KW-1185">Reference proteome</keyword>
<evidence type="ECO:0000313" key="4">
    <source>
        <dbReference type="Proteomes" id="UP000580043"/>
    </source>
</evidence>
<name>A0A848G328_9RHOO</name>
<dbReference type="PANTHER" id="PTHR45641:SF19">
    <property type="entry name" value="NEPHROCYSTIN-3"/>
    <property type="match status" value="1"/>
</dbReference>
<dbReference type="PROSITE" id="PS51257">
    <property type="entry name" value="PROKAR_LIPOPROTEIN"/>
    <property type="match status" value="1"/>
</dbReference>
<keyword evidence="2" id="KW-0802">TPR repeat</keyword>
<dbReference type="Gene3D" id="1.25.40.10">
    <property type="entry name" value="Tetratricopeptide repeat domain"/>
    <property type="match status" value="1"/>
</dbReference>
<dbReference type="Pfam" id="PF13424">
    <property type="entry name" value="TPR_12"/>
    <property type="match status" value="1"/>
</dbReference>
<accession>A0A848G328</accession>
<dbReference type="SUPFAM" id="SSF48452">
    <property type="entry name" value="TPR-like"/>
    <property type="match status" value="1"/>
</dbReference>
<dbReference type="InterPro" id="IPR013105">
    <property type="entry name" value="TPR_2"/>
</dbReference>
<keyword evidence="1" id="KW-0677">Repeat</keyword>
<evidence type="ECO:0000313" key="3">
    <source>
        <dbReference type="EMBL" id="NML25684.1"/>
    </source>
</evidence>
<dbReference type="AlphaFoldDB" id="A0A848G328"/>